<evidence type="ECO:0000256" key="8">
    <source>
        <dbReference type="ARBA" id="ARBA00023027"/>
    </source>
</evidence>
<dbReference type="SUPFAM" id="SSF51735">
    <property type="entry name" value="NAD(P)-binding Rossmann-fold domains"/>
    <property type="match status" value="1"/>
</dbReference>
<protein>
    <submittedName>
        <fullName evidence="15">3-hydroxyacyl-CoA dehydrogenase</fullName>
    </submittedName>
</protein>
<dbReference type="FunFam" id="3.90.226.10:FF:000047">
    <property type="entry name" value="Probable 3-hydroxyacyl-CoA dehydrogenase"/>
    <property type="match status" value="1"/>
</dbReference>
<organism evidence="15 16">
    <name type="scientific">Streptomyces venezuelae</name>
    <dbReference type="NCBI Taxonomy" id="54571"/>
    <lineage>
        <taxon>Bacteria</taxon>
        <taxon>Bacillati</taxon>
        <taxon>Actinomycetota</taxon>
        <taxon>Actinomycetes</taxon>
        <taxon>Kitasatosporales</taxon>
        <taxon>Streptomycetaceae</taxon>
        <taxon>Streptomyces</taxon>
    </lineage>
</organism>
<dbReference type="InterPro" id="IPR029045">
    <property type="entry name" value="ClpP/crotonase-like_dom_sf"/>
</dbReference>
<dbReference type="Pfam" id="PF00725">
    <property type="entry name" value="3HCDH"/>
    <property type="match status" value="1"/>
</dbReference>
<dbReference type="PANTHER" id="PTHR43612:SF3">
    <property type="entry name" value="TRIFUNCTIONAL ENZYME SUBUNIT ALPHA, MITOCHONDRIAL"/>
    <property type="match status" value="1"/>
</dbReference>
<evidence type="ECO:0000256" key="12">
    <source>
        <dbReference type="ARBA" id="ARBA00049556"/>
    </source>
</evidence>
<dbReference type="Gene3D" id="3.40.50.720">
    <property type="entry name" value="NAD(P)-binding Rossmann-like Domain"/>
    <property type="match status" value="1"/>
</dbReference>
<dbReference type="Gene3D" id="3.90.226.10">
    <property type="entry name" value="2-enoyl-CoA Hydratase, Chain A, domain 1"/>
    <property type="match status" value="1"/>
</dbReference>
<evidence type="ECO:0000259" key="14">
    <source>
        <dbReference type="Pfam" id="PF02737"/>
    </source>
</evidence>
<evidence type="ECO:0000256" key="11">
    <source>
        <dbReference type="ARBA" id="ARBA00023268"/>
    </source>
</evidence>
<comment type="pathway">
    <text evidence="2">Lipid metabolism; butanoate metabolism.</text>
</comment>
<dbReference type="InterPro" id="IPR001753">
    <property type="entry name" value="Enoyl-CoA_hydra/iso"/>
</dbReference>
<keyword evidence="11" id="KW-0511">Multifunctional enzyme</keyword>
<dbReference type="OrthoDB" id="9771883at2"/>
<evidence type="ECO:0000256" key="4">
    <source>
        <dbReference type="ARBA" id="ARBA00009463"/>
    </source>
</evidence>
<dbReference type="InterPro" id="IPR036291">
    <property type="entry name" value="NAD(P)-bd_dom_sf"/>
</dbReference>
<keyword evidence="8" id="KW-0520">NAD</keyword>
<dbReference type="InterPro" id="IPR050136">
    <property type="entry name" value="FA_oxidation_alpha_subunit"/>
</dbReference>
<evidence type="ECO:0000256" key="1">
    <source>
        <dbReference type="ARBA" id="ARBA00005005"/>
    </source>
</evidence>
<keyword evidence="5" id="KW-0276">Fatty acid metabolism</keyword>
<keyword evidence="7" id="KW-0560">Oxidoreductase</keyword>
<dbReference type="RefSeq" id="WP_150174525.1">
    <property type="nucleotide sequence ID" value="NZ_CP029193.1"/>
</dbReference>
<comment type="similarity">
    <text evidence="4">Belongs to the 3-hydroxyacyl-CoA dehydrogenase family.</text>
</comment>
<dbReference type="Proteomes" id="UP000323046">
    <property type="component" value="Chromosome"/>
</dbReference>
<keyword evidence="16" id="KW-1185">Reference proteome</keyword>
<name>A0A5P2BNB3_STRVZ</name>
<dbReference type="SUPFAM" id="SSF48179">
    <property type="entry name" value="6-phosphogluconate dehydrogenase C-terminal domain-like"/>
    <property type="match status" value="2"/>
</dbReference>
<reference evidence="15 16" key="1">
    <citation type="submission" date="2018-05" db="EMBL/GenBank/DDBJ databases">
        <title>Streptomyces venezuelae.</title>
        <authorList>
            <person name="Kim W."/>
            <person name="Lee N."/>
            <person name="Cho B.-K."/>
        </authorList>
    </citation>
    <scope>NUCLEOTIDE SEQUENCE [LARGE SCALE GENOMIC DNA]</scope>
    <source>
        <strain evidence="15 16">ATCC 14583</strain>
    </source>
</reference>
<dbReference type="Pfam" id="PF02737">
    <property type="entry name" value="3HCDH_N"/>
    <property type="match status" value="1"/>
</dbReference>
<dbReference type="Pfam" id="PF00378">
    <property type="entry name" value="ECH_1"/>
    <property type="match status" value="1"/>
</dbReference>
<gene>
    <name evidence="15" type="ORF">DEJ47_32975</name>
</gene>
<evidence type="ECO:0000256" key="3">
    <source>
        <dbReference type="ARBA" id="ARBA00007005"/>
    </source>
</evidence>
<keyword evidence="6" id="KW-0442">Lipid degradation</keyword>
<dbReference type="GO" id="GO:0006635">
    <property type="term" value="P:fatty acid beta-oxidation"/>
    <property type="evidence" value="ECO:0007669"/>
    <property type="project" value="UniProtKB-UniPathway"/>
</dbReference>
<comment type="catalytic activity">
    <reaction evidence="12">
        <text>a (3S)-3-hydroxyacyl-CoA + NAD(+) = a 3-oxoacyl-CoA + NADH + H(+)</text>
        <dbReference type="Rhea" id="RHEA:22432"/>
        <dbReference type="ChEBI" id="CHEBI:15378"/>
        <dbReference type="ChEBI" id="CHEBI:57318"/>
        <dbReference type="ChEBI" id="CHEBI:57540"/>
        <dbReference type="ChEBI" id="CHEBI:57945"/>
        <dbReference type="ChEBI" id="CHEBI:90726"/>
        <dbReference type="EC" id="1.1.1.35"/>
    </reaction>
</comment>
<sequence length="727" mass="77686">MTESTTIRWEQDDTGVVTLVLDDPNQSANTMNQAFKESIAAIADRAEAAVQADKDAIRGFIYTSAKKTFFAGGDLKDMIKVGPENAQEAFDAGTAIKNSLRRIETLGKPVVAAINGAALGGGYEIALASHHRIALDAPGSKIGLPEVTLGLLPAGGGVTRTVRLMGIADALLKVLLQGTQYNPKRALENGLVHEVAATREEMLEKAHAFIDANPESQQPWDKPGYRIPGGTPANPKFAANLPAFPANLKKQTAGANYPAPRNILAAAVEGSQVDFETALTIEARYFTELVTGQVAKNMIQAFFFDLQAVNSGANRPKGIEPRQVRKVAVLGAGMMGAGIAYSCARAGIEVVLKDVSAEAAQKGKGYSEKLCAKAVAKGRTSQDKADALLARITPTADPQALAGCDAVIEAVFEDTSLKHKVFQEIQDIVEPDALLCSNTSTLPITTLAEGVSRPVDFIGLHFFSPVDKMPLVEIIKGERTGDEALARAFDLVRQINKTPIVVNDSRGFFTSRVIGHFINEGVAMVGEGIEPASVEQAAAQAGYPAKVLSLMDELTLTLPRKIRDETRRAVEEAGGTWAGHPSDSVIDRMVDEFGRPGRSGGAGFYEYVDGKRDRLWPGLREHFTKPGHEIPFKDMQERMLFSEALDTVRLLEEGVLTSVADANIGSILGIGFPGWTGGVLQYINGYEGGLPGFVARARELAATYGERFAPPALLVEKAESGGKFSDA</sequence>
<proteinExistence type="inferred from homology"/>
<feature type="domain" description="3-hydroxyacyl-CoA dehydrogenase NAD binding" evidence="14">
    <location>
        <begin position="326"/>
        <end position="504"/>
    </location>
</feature>
<dbReference type="InterPro" id="IPR006176">
    <property type="entry name" value="3-OHacyl-CoA_DH_NAD-bd"/>
</dbReference>
<evidence type="ECO:0000256" key="10">
    <source>
        <dbReference type="ARBA" id="ARBA00023239"/>
    </source>
</evidence>
<dbReference type="InterPro" id="IPR008927">
    <property type="entry name" value="6-PGluconate_DH-like_C_sf"/>
</dbReference>
<evidence type="ECO:0000313" key="16">
    <source>
        <dbReference type="Proteomes" id="UP000323046"/>
    </source>
</evidence>
<feature type="domain" description="3-hydroxyacyl-CoA dehydrogenase C-terminal" evidence="13">
    <location>
        <begin position="507"/>
        <end position="607"/>
    </location>
</feature>
<dbReference type="FunFam" id="1.10.1040.50:FF:000005">
    <property type="entry name" value="Probable 3-hydroxyacyl-CoA dehydrogenase"/>
    <property type="match status" value="1"/>
</dbReference>
<dbReference type="GO" id="GO:0070403">
    <property type="term" value="F:NAD+ binding"/>
    <property type="evidence" value="ECO:0007669"/>
    <property type="project" value="InterPro"/>
</dbReference>
<keyword evidence="9" id="KW-0443">Lipid metabolism</keyword>
<dbReference type="FunFam" id="3.40.50.720:FF:000009">
    <property type="entry name" value="Fatty oxidation complex, alpha subunit"/>
    <property type="match status" value="1"/>
</dbReference>
<dbReference type="EMBL" id="CP029193">
    <property type="protein sequence ID" value="QES30601.1"/>
    <property type="molecule type" value="Genomic_DNA"/>
</dbReference>
<evidence type="ECO:0000313" key="15">
    <source>
        <dbReference type="EMBL" id="QES30601.1"/>
    </source>
</evidence>
<dbReference type="GO" id="GO:0004300">
    <property type="term" value="F:enoyl-CoA hydratase activity"/>
    <property type="evidence" value="ECO:0007669"/>
    <property type="project" value="TreeGrafter"/>
</dbReference>
<evidence type="ECO:0000256" key="7">
    <source>
        <dbReference type="ARBA" id="ARBA00023002"/>
    </source>
</evidence>
<dbReference type="SUPFAM" id="SSF52096">
    <property type="entry name" value="ClpP/crotonase"/>
    <property type="match status" value="1"/>
</dbReference>
<comment type="pathway">
    <text evidence="1">Lipid metabolism; fatty acid beta-oxidation.</text>
</comment>
<evidence type="ECO:0000256" key="5">
    <source>
        <dbReference type="ARBA" id="ARBA00022832"/>
    </source>
</evidence>
<dbReference type="GO" id="GO:0016509">
    <property type="term" value="F:long-chain (3S)-3-hydroxyacyl-CoA dehydrogenase (NAD+) activity"/>
    <property type="evidence" value="ECO:0007669"/>
    <property type="project" value="TreeGrafter"/>
</dbReference>
<evidence type="ECO:0000259" key="13">
    <source>
        <dbReference type="Pfam" id="PF00725"/>
    </source>
</evidence>
<dbReference type="UniPathway" id="UPA00659"/>
<dbReference type="CDD" id="cd06558">
    <property type="entry name" value="crotonase-like"/>
    <property type="match status" value="1"/>
</dbReference>
<accession>A0A5P2BNB3</accession>
<comment type="similarity">
    <text evidence="3">In the central section; belongs to the 3-hydroxyacyl-CoA dehydrogenase family.</text>
</comment>
<dbReference type="PANTHER" id="PTHR43612">
    <property type="entry name" value="TRIFUNCTIONAL ENZYME SUBUNIT ALPHA"/>
    <property type="match status" value="1"/>
</dbReference>
<evidence type="ECO:0000256" key="9">
    <source>
        <dbReference type="ARBA" id="ARBA00023098"/>
    </source>
</evidence>
<evidence type="ECO:0000256" key="6">
    <source>
        <dbReference type="ARBA" id="ARBA00022963"/>
    </source>
</evidence>
<keyword evidence="10" id="KW-0456">Lyase</keyword>
<dbReference type="Gene3D" id="1.10.1040.50">
    <property type="match status" value="1"/>
</dbReference>
<dbReference type="InterPro" id="IPR006108">
    <property type="entry name" value="3HC_DH_C"/>
</dbReference>
<evidence type="ECO:0000256" key="2">
    <source>
        <dbReference type="ARBA" id="ARBA00005086"/>
    </source>
</evidence>
<dbReference type="AlphaFoldDB" id="A0A5P2BNB3"/>